<evidence type="ECO:0008006" key="3">
    <source>
        <dbReference type="Google" id="ProtNLM"/>
    </source>
</evidence>
<dbReference type="RefSeq" id="WP_169664939.1">
    <property type="nucleotide sequence ID" value="NZ_CP076132.1"/>
</dbReference>
<dbReference type="KEGG" id="fya:KMW28_03115"/>
<name>A0AAX1N500_9BACT</name>
<sequence>MRKYILGLIFLMTHQIVAQNAEEQSTLEKVFSDQELELMSTQEIDYWLDLFAHPKDINKLKPYQLMEIYGLTYDELTVFLEYKETFGKLINIREIDRLDWVESTKKRVKQATFIDSKDKESLSAKDRWQLPDQHFLMLNTSLKIPFDDELIVPFSTQLRGRWTRKNDYSVGVNIQHQNDELFTWNPKSYDFGTSYSSAHVALYNKGKFQKIILGDYQMIGGQGLVFGGGYFLGKGGDPLLSVYRGQDGIRPYNSMANDNFFRGAATDISWSKSLNSEVFVGYQKKEAYVQVSDDDELVKREIEEKIYGARLGYHQELFDVHLNTLMGNYDQEIKMNLRNDSLGIFSGKSFINTSFDVSFRYQNFHVVSEVATSLDNSYALNTTLFTHLLKGVDWVILYRKYSPNYVAPYANSLGELSRVSNEEGLYMGLKLEQYKKWGLNLFFDVFKFPYATYQQDAGREGVEFRGSGWYKVKKGQKLQFEGSFQEKGAYYLADSSKVKLYGKKQTIKGSLRYLVEVSKHLNWTLRAQGSYNKEREVSELGYMIYQDLNWDWEKKFYLSTRLAFFDAPSFSTRLYAYEKNIRYAYSFPPYYGVGWRFYVLSKYRFGNGHYFSARWSRTKKEVNIENVDDENSIHQINFQFVLKI</sequence>
<evidence type="ECO:0000313" key="2">
    <source>
        <dbReference type="Proteomes" id="UP000678679"/>
    </source>
</evidence>
<organism evidence="1 2">
    <name type="scientific">Flammeovirga yaeyamensis</name>
    <dbReference type="NCBI Taxonomy" id="367791"/>
    <lineage>
        <taxon>Bacteria</taxon>
        <taxon>Pseudomonadati</taxon>
        <taxon>Bacteroidota</taxon>
        <taxon>Cytophagia</taxon>
        <taxon>Cytophagales</taxon>
        <taxon>Flammeovirgaceae</taxon>
        <taxon>Flammeovirga</taxon>
    </lineage>
</organism>
<protein>
    <recommendedName>
        <fullName evidence="3">Helix-hairpin-helix domain-containing protein</fullName>
    </recommendedName>
</protein>
<accession>A0AAX1N500</accession>
<reference evidence="1 2" key="1">
    <citation type="submission" date="2021-05" db="EMBL/GenBank/DDBJ databases">
        <title>Comparative genomic studies on the polysaccharide-degrading batcterial strains of the Flammeovirga genus.</title>
        <authorList>
            <person name="Zewei F."/>
            <person name="Zheng Z."/>
            <person name="Yu L."/>
            <person name="Ruyue G."/>
            <person name="Yanhong M."/>
            <person name="Yuanyuan C."/>
            <person name="Jingyan G."/>
            <person name="Wenjun H."/>
        </authorList>
    </citation>
    <scope>NUCLEOTIDE SEQUENCE [LARGE SCALE GENOMIC DNA]</scope>
    <source>
        <strain evidence="1 2">NBRC:100898</strain>
    </source>
</reference>
<proteinExistence type="predicted"/>
<evidence type="ECO:0000313" key="1">
    <source>
        <dbReference type="EMBL" id="QWG02580.1"/>
    </source>
</evidence>
<dbReference type="AlphaFoldDB" id="A0AAX1N500"/>
<dbReference type="Proteomes" id="UP000678679">
    <property type="component" value="Chromosome 1"/>
</dbReference>
<gene>
    <name evidence="1" type="ORF">KMW28_03115</name>
</gene>
<dbReference type="EMBL" id="CP076132">
    <property type="protein sequence ID" value="QWG02580.1"/>
    <property type="molecule type" value="Genomic_DNA"/>
</dbReference>
<keyword evidence="2" id="KW-1185">Reference proteome</keyword>